<organism evidence="4 5">
    <name type="scientific">Kouleothrix aurantiaca</name>
    <dbReference type="NCBI Taxonomy" id="186479"/>
    <lineage>
        <taxon>Bacteria</taxon>
        <taxon>Bacillati</taxon>
        <taxon>Chloroflexota</taxon>
        <taxon>Chloroflexia</taxon>
        <taxon>Chloroflexales</taxon>
        <taxon>Roseiflexineae</taxon>
        <taxon>Roseiflexaceae</taxon>
        <taxon>Kouleothrix</taxon>
    </lineage>
</organism>
<dbReference type="CDD" id="cd03235">
    <property type="entry name" value="ABC_Metallic_Cations"/>
    <property type="match status" value="1"/>
</dbReference>
<proteinExistence type="inferred from homology"/>
<keyword evidence="2" id="KW-0813">Transport</keyword>
<feature type="non-terminal residue" evidence="4">
    <location>
        <position position="175"/>
    </location>
</feature>
<feature type="domain" description="ABC transporter" evidence="3">
    <location>
        <begin position="32"/>
        <end position="175"/>
    </location>
</feature>
<evidence type="ECO:0000256" key="2">
    <source>
        <dbReference type="ARBA" id="ARBA00022448"/>
    </source>
</evidence>
<dbReference type="EMBL" id="LJCR01000415">
    <property type="protein sequence ID" value="KPV52838.1"/>
    <property type="molecule type" value="Genomic_DNA"/>
</dbReference>
<dbReference type="PATRIC" id="fig|186479.3.peg.8170"/>
<dbReference type="InterPro" id="IPR050153">
    <property type="entry name" value="Metal_Ion_Import_ABC"/>
</dbReference>
<protein>
    <submittedName>
        <fullName evidence="4">Manganese ABC transporter ATP-binding protein</fullName>
    </submittedName>
</protein>
<dbReference type="AlphaFoldDB" id="A0A0P9D1P1"/>
<dbReference type="SUPFAM" id="SSF52540">
    <property type="entry name" value="P-loop containing nucleoside triphosphate hydrolases"/>
    <property type="match status" value="1"/>
</dbReference>
<comment type="similarity">
    <text evidence="1">Belongs to the ABC transporter superfamily.</text>
</comment>
<dbReference type="PROSITE" id="PS00211">
    <property type="entry name" value="ABC_TRANSPORTER_1"/>
    <property type="match status" value="1"/>
</dbReference>
<dbReference type="Pfam" id="PF00005">
    <property type="entry name" value="ABC_tran"/>
    <property type="match status" value="1"/>
</dbReference>
<dbReference type="Gene3D" id="3.40.50.300">
    <property type="entry name" value="P-loop containing nucleotide triphosphate hydrolases"/>
    <property type="match status" value="1"/>
</dbReference>
<dbReference type="GO" id="GO:0005524">
    <property type="term" value="F:ATP binding"/>
    <property type="evidence" value="ECO:0007669"/>
    <property type="project" value="UniProtKB-KW"/>
</dbReference>
<dbReference type="PANTHER" id="PTHR42734:SF5">
    <property type="entry name" value="IRON TRANSPORT SYSTEM ATP-BINDING PROTEIN HI_0361-RELATED"/>
    <property type="match status" value="1"/>
</dbReference>
<gene>
    <name evidence="4" type="ORF">SE17_13105</name>
</gene>
<dbReference type="InterPro" id="IPR017871">
    <property type="entry name" value="ABC_transporter-like_CS"/>
</dbReference>
<keyword evidence="5" id="KW-1185">Reference proteome</keyword>
<dbReference type="Proteomes" id="UP000050509">
    <property type="component" value="Unassembled WGS sequence"/>
</dbReference>
<evidence type="ECO:0000259" key="3">
    <source>
        <dbReference type="Pfam" id="PF00005"/>
    </source>
</evidence>
<sequence length="175" mass="18396">MALQSKFETRLAATPALAVLGLSVQYGAQPALEDISFALPAGQLVGIIGPNGAGKTTLLKAILGLVPRAAGSVAVGGQALARRGRQLAYVPQRDAINWRFPATVADVVLMGRYGRLGWFRRPGPADRAIAQECLAQVGMAAFAARPIAQLSGGQQQRVFLARALAQEPDVLLLDE</sequence>
<dbReference type="PANTHER" id="PTHR42734">
    <property type="entry name" value="METAL TRANSPORT SYSTEM ATP-BINDING PROTEIN TM_0124-RELATED"/>
    <property type="match status" value="1"/>
</dbReference>
<dbReference type="InterPro" id="IPR027417">
    <property type="entry name" value="P-loop_NTPase"/>
</dbReference>
<keyword evidence="4" id="KW-0547">Nucleotide-binding</keyword>
<accession>A0A0P9D1P1</accession>
<evidence type="ECO:0000256" key="1">
    <source>
        <dbReference type="ARBA" id="ARBA00005417"/>
    </source>
</evidence>
<dbReference type="InterPro" id="IPR003439">
    <property type="entry name" value="ABC_transporter-like_ATP-bd"/>
</dbReference>
<dbReference type="GO" id="GO:0016887">
    <property type="term" value="F:ATP hydrolysis activity"/>
    <property type="evidence" value="ECO:0007669"/>
    <property type="project" value="InterPro"/>
</dbReference>
<comment type="caution">
    <text evidence="4">The sequence shown here is derived from an EMBL/GenBank/DDBJ whole genome shotgun (WGS) entry which is preliminary data.</text>
</comment>
<evidence type="ECO:0000313" key="5">
    <source>
        <dbReference type="Proteomes" id="UP000050509"/>
    </source>
</evidence>
<reference evidence="4 5" key="1">
    <citation type="submission" date="2015-09" db="EMBL/GenBank/DDBJ databases">
        <title>Draft genome sequence of Kouleothrix aurantiaca JCM 19913.</title>
        <authorList>
            <person name="Hemp J."/>
        </authorList>
    </citation>
    <scope>NUCLEOTIDE SEQUENCE [LARGE SCALE GENOMIC DNA]</scope>
    <source>
        <strain evidence="4 5">COM-B</strain>
    </source>
</reference>
<evidence type="ECO:0000313" key="4">
    <source>
        <dbReference type="EMBL" id="KPV52838.1"/>
    </source>
</evidence>
<name>A0A0P9D1P1_9CHLR</name>
<keyword evidence="4" id="KW-0067">ATP-binding</keyword>